<reference evidence="5" key="1">
    <citation type="submission" date="2016-11" db="EMBL/GenBank/DDBJ databases">
        <authorList>
            <person name="Varghese N."/>
            <person name="Submissions S."/>
        </authorList>
    </citation>
    <scope>NUCLEOTIDE SEQUENCE [LARGE SCALE GENOMIC DNA]</scope>
    <source>
        <strain evidence="5">DSM 24724</strain>
    </source>
</reference>
<feature type="signal peptide" evidence="2">
    <location>
        <begin position="1"/>
        <end position="19"/>
    </location>
</feature>
<dbReference type="InterPro" id="IPR051781">
    <property type="entry name" value="Metallo-dep_Hydrolase"/>
</dbReference>
<dbReference type="CDD" id="cd01309">
    <property type="entry name" value="Met_dep_hydrolase_C"/>
    <property type="match status" value="1"/>
</dbReference>
<evidence type="ECO:0000256" key="2">
    <source>
        <dbReference type="SAM" id="SignalP"/>
    </source>
</evidence>
<feature type="domain" description="Amidohydrolase-related" evidence="3">
    <location>
        <begin position="319"/>
        <end position="410"/>
    </location>
</feature>
<dbReference type="OrthoDB" id="9802793at2"/>
<organism evidence="4 5">
    <name type="scientific">Flavobacterium chilense</name>
    <dbReference type="NCBI Taxonomy" id="946677"/>
    <lineage>
        <taxon>Bacteria</taxon>
        <taxon>Pseudomonadati</taxon>
        <taxon>Bacteroidota</taxon>
        <taxon>Flavobacteriia</taxon>
        <taxon>Flavobacteriales</taxon>
        <taxon>Flavobacteriaceae</taxon>
        <taxon>Flavobacterium</taxon>
    </lineage>
</organism>
<dbReference type="SUPFAM" id="SSF51338">
    <property type="entry name" value="Composite domain of metallo-dependent hydrolases"/>
    <property type="match status" value="2"/>
</dbReference>
<evidence type="ECO:0000313" key="5">
    <source>
        <dbReference type="Proteomes" id="UP000184028"/>
    </source>
</evidence>
<dbReference type="InterPro" id="IPR011059">
    <property type="entry name" value="Metal-dep_hydrolase_composite"/>
</dbReference>
<feature type="domain" description="Amidohydrolase-related" evidence="3">
    <location>
        <begin position="855"/>
        <end position="940"/>
    </location>
</feature>
<evidence type="ECO:0000259" key="3">
    <source>
        <dbReference type="Pfam" id="PF01979"/>
    </source>
</evidence>
<dbReference type="Proteomes" id="UP000184028">
    <property type="component" value="Unassembled WGS sequence"/>
</dbReference>
<name>A0A1M6XL29_9FLAO</name>
<protein>
    <submittedName>
        <fullName evidence="4">Imidazolonepropionase</fullName>
    </submittedName>
</protein>
<evidence type="ECO:0000313" key="4">
    <source>
        <dbReference type="EMBL" id="SHL06684.1"/>
    </source>
</evidence>
<feature type="compositionally biased region" description="Basic and acidic residues" evidence="1">
    <location>
        <begin position="984"/>
        <end position="998"/>
    </location>
</feature>
<proteinExistence type="predicted"/>
<dbReference type="PANTHER" id="PTHR43135">
    <property type="entry name" value="ALPHA-D-RIBOSE 1-METHYLPHOSPHONATE 5-TRIPHOSPHATE DIPHOSPHATASE"/>
    <property type="match status" value="1"/>
</dbReference>
<feature type="region of interest" description="Disordered" evidence="1">
    <location>
        <begin position="974"/>
        <end position="998"/>
    </location>
</feature>
<keyword evidence="2" id="KW-0732">Signal</keyword>
<gene>
    <name evidence="4" type="ORF">SAMN05444484_101183</name>
</gene>
<dbReference type="RefSeq" id="WP_068843496.1">
    <property type="nucleotide sequence ID" value="NZ_FRBT01000001.1"/>
</dbReference>
<sequence>MKKALLLLFLSVFLTKTYAQDYFPINESVQNKSKNYTVFTNATIYVTPTQKIEKGTLLIQDGKVVAVGNNVTIPKNSITVDLAGKTIYPSFIDIYTSFGVEKPKANITRGRDRNPLYDTKRVGYYWNESVRPEVNTYETFKYDQPKAEELLKAGFGVVGTHIPDGIAQGTGILVALNNTENNKQIIANKVTNHFAFTRSALTNQAYPSSLMGMMALLRQMYLDLDWYKKGNSETKDLSLEALANNEKLVQIFATEDKLNSLRAAKIAKEFGLSYVLKGSGNEFERIEEIKNTNAKYIIPISFPEAYDVSNPYLSNQIELADMRFWNQAPTNLKVLSDNGIVFALTTDKLKKTEDFKPNLLKAIKYGFDKTKALEALTTIPAAILGKSNEVGSLKTGSYANFIITSGEVFDEKTVLYENWVQGTKYVVNDVNAKDIRGNYDLTVGKDVYKWKIDGTVDAPKSEITTADAKKLKNTFSVSKNWISLLIKPADTIKSNYSRLTGFIENPGNLSGKAVLSNGDELVWTALKTSAFVAVKDSAKADKPNVIIPTTFPNVAFGDTKKLTAQTLLFKNATVWTNEKEGVLTETDVLIKNGKIAAVGKNLSDASATVIDAKGKHITSGIIDEHSHIAISRGVNESGHNSTAEVTIQDVVNSEDINIYRDLAGGVTISQLLHGSANPIGGRSAIVKWKWGSSPDEMLYKNQPKFIKFALGENVKQANWGIDNPTRFPQTRMGVEQVFTDYFQRAKEYDESWKKFNAASKKGKAPRVDLELQTLAEIINKERFITCHSYVESEILMLMNVAEKFNFRVNTFTHILEGYKVADKMKEHGVGASTFSDWWAYKFEVNDAIPFNGPIMHNEGLVVAYNSDDAEMSRRLNQEAAKAVKYGNISEEDAWKFVTLNPAKLLHIDDKVGSLKVGKDANVVLWSENPLSIYAKAEKTIIDGVVYFDIEKDAEKQNAIAKERSLLIGQMLQEKNKGMNTQQPTRKEKKEYHCDTMEQ</sequence>
<dbReference type="AlphaFoldDB" id="A0A1M6XL29"/>
<dbReference type="Pfam" id="PF01979">
    <property type="entry name" value="Amidohydro_1"/>
    <property type="match status" value="2"/>
</dbReference>
<dbReference type="InterPro" id="IPR006680">
    <property type="entry name" value="Amidohydro-rel"/>
</dbReference>
<dbReference type="SUPFAM" id="SSF51556">
    <property type="entry name" value="Metallo-dependent hydrolases"/>
    <property type="match status" value="2"/>
</dbReference>
<dbReference type="Gene3D" id="3.20.20.140">
    <property type="entry name" value="Metal-dependent hydrolases"/>
    <property type="match status" value="2"/>
</dbReference>
<dbReference type="GO" id="GO:0016810">
    <property type="term" value="F:hydrolase activity, acting on carbon-nitrogen (but not peptide) bonds"/>
    <property type="evidence" value="ECO:0007669"/>
    <property type="project" value="InterPro"/>
</dbReference>
<dbReference type="Gene3D" id="2.30.40.10">
    <property type="entry name" value="Urease, subunit C, domain 1"/>
    <property type="match status" value="2"/>
</dbReference>
<dbReference type="PANTHER" id="PTHR43135:SF3">
    <property type="entry name" value="ALPHA-D-RIBOSE 1-METHYLPHOSPHONATE 5-TRIPHOSPHATE DIPHOSPHATASE"/>
    <property type="match status" value="1"/>
</dbReference>
<feature type="chain" id="PRO_5009922468" evidence="2">
    <location>
        <begin position="20"/>
        <end position="998"/>
    </location>
</feature>
<dbReference type="EMBL" id="FRBT01000001">
    <property type="protein sequence ID" value="SHL06684.1"/>
    <property type="molecule type" value="Genomic_DNA"/>
</dbReference>
<dbReference type="InterPro" id="IPR032466">
    <property type="entry name" value="Metal_Hydrolase"/>
</dbReference>
<evidence type="ECO:0000256" key="1">
    <source>
        <dbReference type="SAM" id="MobiDB-lite"/>
    </source>
</evidence>
<keyword evidence="5" id="KW-1185">Reference proteome</keyword>
<dbReference type="STRING" id="946677.SAMN05444484_101183"/>
<accession>A0A1M6XL29</accession>